<feature type="compositionally biased region" description="Gly residues" evidence="4">
    <location>
        <begin position="125"/>
        <end position="135"/>
    </location>
</feature>
<sequence length="438" mass="50610">MTSNVSFTVRPPPRTFETDTPEPSRPGSASPSDLDSLPTGPSRPKGKRQWESYTADSSDEDEENTKEMITGFDAMGVQRSDGKSSKPAGPLVIPAQKNRDWRAESMARKRQHQMYVPDGAKVGTGADGSQGGLGTRGKINDGPQFSGLVVTKREEDVEEDVRMEVVEVEIKQEVKEEEPMDEDQRALQALLRGEQGEERKREIAAIAVQDQPGGWAQPKTETDAFKEDLATRPDEATLADYDRIPIELFGEAMLRGMGMGTTKAKKSIQPYIPEARPALLGIGAKPRPVDELDQGKNKKFSRPDKRYVPIVKVERNGSGQNSRRTSRSRSGSPNRGSSRRDRDLDRRDRDRDGDRDRRDRDYDRRDRDYDRDKRRDRDYDRDRRRDYDSDRDRRRDYDDDRDSKRREYDSDKDRRRDDDRDRRGKRDRDERRDKDRRR</sequence>
<keyword evidence="3" id="KW-0539">Nucleus</keyword>
<feature type="compositionally biased region" description="Low complexity" evidence="4">
    <location>
        <begin position="316"/>
        <end position="336"/>
    </location>
</feature>
<feature type="compositionally biased region" description="Basic and acidic residues" evidence="4">
    <location>
        <begin position="338"/>
        <end position="438"/>
    </location>
</feature>
<feature type="compositionally biased region" description="Basic and acidic residues" evidence="4">
    <location>
        <begin position="220"/>
        <end position="231"/>
    </location>
</feature>
<name>A0A0K6FLP7_9AGAM</name>
<comment type="similarity">
    <text evidence="2">Belongs to the SPP2 family.</text>
</comment>
<dbReference type="InterPro" id="IPR045166">
    <property type="entry name" value="Spp2-like"/>
</dbReference>
<protein>
    <submittedName>
        <fullName evidence="6">Pre-mRNA-splicing factor spp2 [Aspergillus fumigatus Af293]</fullName>
    </submittedName>
</protein>
<feature type="region of interest" description="Disordered" evidence="4">
    <location>
        <begin position="1"/>
        <end position="156"/>
    </location>
</feature>
<comment type="subcellular location">
    <subcellularLocation>
        <location evidence="1">Nucleus</location>
    </subcellularLocation>
</comment>
<evidence type="ECO:0000259" key="5">
    <source>
        <dbReference type="Pfam" id="PF12656"/>
    </source>
</evidence>
<feature type="compositionally biased region" description="Basic and acidic residues" evidence="4">
    <location>
        <begin position="97"/>
        <end position="107"/>
    </location>
</feature>
<keyword evidence="7" id="KW-1185">Reference proteome</keyword>
<feature type="region of interest" description="Disordered" evidence="4">
    <location>
        <begin position="207"/>
        <end position="231"/>
    </location>
</feature>
<proteinExistence type="inferred from homology"/>
<feature type="compositionally biased region" description="Basic and acidic residues" evidence="4">
    <location>
        <begin position="287"/>
        <end position="315"/>
    </location>
</feature>
<reference evidence="6 7" key="1">
    <citation type="submission" date="2015-07" db="EMBL/GenBank/DDBJ databases">
        <authorList>
            <person name="Noorani M."/>
        </authorList>
    </citation>
    <scope>NUCLEOTIDE SEQUENCE [LARGE SCALE GENOMIC DNA]</scope>
    <source>
        <strain evidence="6">BBA 69670</strain>
    </source>
</reference>
<dbReference type="PANTHER" id="PTHR15818">
    <property type="entry name" value="G PATCH AND KOW-CONTAINING"/>
    <property type="match status" value="1"/>
</dbReference>
<dbReference type="PANTHER" id="PTHR15818:SF2">
    <property type="entry name" value="G-PATCH DOMAIN AND KOW MOTIFS-CONTAINING PROTEIN"/>
    <property type="match status" value="1"/>
</dbReference>
<evidence type="ECO:0000313" key="6">
    <source>
        <dbReference type="EMBL" id="CUA67052.1"/>
    </source>
</evidence>
<dbReference type="InterPro" id="IPR026822">
    <property type="entry name" value="Spp2/MOS2_G-patch"/>
</dbReference>
<dbReference type="GO" id="GO:0000398">
    <property type="term" value="P:mRNA splicing, via spliceosome"/>
    <property type="evidence" value="ECO:0007669"/>
    <property type="project" value="InterPro"/>
</dbReference>
<dbReference type="GO" id="GO:0005681">
    <property type="term" value="C:spliceosomal complex"/>
    <property type="evidence" value="ECO:0007669"/>
    <property type="project" value="TreeGrafter"/>
</dbReference>
<dbReference type="EMBL" id="CYGV01000002">
    <property type="protein sequence ID" value="CUA67052.1"/>
    <property type="molecule type" value="Genomic_DNA"/>
</dbReference>
<organism evidence="6 7">
    <name type="scientific">Rhizoctonia solani</name>
    <dbReference type="NCBI Taxonomy" id="456999"/>
    <lineage>
        <taxon>Eukaryota</taxon>
        <taxon>Fungi</taxon>
        <taxon>Dikarya</taxon>
        <taxon>Basidiomycota</taxon>
        <taxon>Agaricomycotina</taxon>
        <taxon>Agaricomycetes</taxon>
        <taxon>Cantharellales</taxon>
        <taxon>Ceratobasidiaceae</taxon>
        <taxon>Rhizoctonia</taxon>
    </lineage>
</organism>
<dbReference type="Proteomes" id="UP000044841">
    <property type="component" value="Unassembled WGS sequence"/>
</dbReference>
<evidence type="ECO:0000256" key="4">
    <source>
        <dbReference type="SAM" id="MobiDB-lite"/>
    </source>
</evidence>
<feature type="region of interest" description="Disordered" evidence="4">
    <location>
        <begin position="279"/>
        <end position="438"/>
    </location>
</feature>
<evidence type="ECO:0000256" key="1">
    <source>
        <dbReference type="ARBA" id="ARBA00004123"/>
    </source>
</evidence>
<evidence type="ECO:0000256" key="3">
    <source>
        <dbReference type="ARBA" id="ARBA00023242"/>
    </source>
</evidence>
<dbReference type="AlphaFoldDB" id="A0A0K6FLP7"/>
<feature type="domain" description="Spp2/MOS2 G-patch" evidence="5">
    <location>
        <begin position="233"/>
        <end position="287"/>
    </location>
</feature>
<gene>
    <name evidence="6" type="ORF">RSOLAG22IIIB_02970</name>
</gene>
<dbReference type="Pfam" id="PF12656">
    <property type="entry name" value="G-patch_2"/>
    <property type="match status" value="1"/>
</dbReference>
<evidence type="ECO:0000313" key="7">
    <source>
        <dbReference type="Proteomes" id="UP000044841"/>
    </source>
</evidence>
<evidence type="ECO:0000256" key="2">
    <source>
        <dbReference type="ARBA" id="ARBA00008576"/>
    </source>
</evidence>
<accession>A0A0K6FLP7</accession>